<accession>A0ACC6HPP4</accession>
<sequence length="466" mass="52285">MCYVLFSAVSTVTENDKDGDGHPEKIVATVHNEDGTTIEKITYDPNTDGTPDKVIEKYRDAEGNLTKITTDEGADGVIEKTQLFLEEEFERSAIVKPNELEKTLSNPDEEGRPTEEIVKIIRPNGTVTTKTGTITYNDDGTQTIEYKVDKFSNGTIVTNTVETLDDQGRVIYRDSTNANGTHSVNEYKYEGNSNNAIEAIDISKNTNGFETKKTIWTYEYDKEHPQVKKAYQDKNGDGSVEYVNDYNEGDNWSIHIYTKGDGTDPNVSPYWFNFTTYNDKGEVLQQTRGNWYDGMKDVTSHDQIDMALTGYKTTDIYEYDEFGISGRKVLDRETGEFTLDSKFIYSDLGVREFNGVDYSSKDKLDGFVDRGFVYDEFDLSSVDNLVGMQTLTLYEGGKAIISDETLDKIANPENGNHLLVTKAGKYVELVLDGFTDTGRTDANNHVYADAAGNEIMVFPDITVTMI</sequence>
<proteinExistence type="predicted"/>
<evidence type="ECO:0000313" key="2">
    <source>
        <dbReference type="Proteomes" id="UP001228568"/>
    </source>
</evidence>
<name>A0ACC6HPP4_9PAST</name>
<keyword evidence="2" id="KW-1185">Reference proteome</keyword>
<dbReference type="Proteomes" id="UP001228568">
    <property type="component" value="Unassembled WGS sequence"/>
</dbReference>
<protein>
    <submittedName>
        <fullName evidence="1">Uncharacterized protein</fullName>
    </submittedName>
</protein>
<dbReference type="EMBL" id="JASAWV010000048">
    <property type="protein sequence ID" value="MDP8052860.1"/>
    <property type="molecule type" value="Genomic_DNA"/>
</dbReference>
<comment type="caution">
    <text evidence="1">The sequence shown here is derived from an EMBL/GenBank/DDBJ whole genome shotgun (WGS) entry which is preliminary data.</text>
</comment>
<gene>
    <name evidence="1" type="ORF">QJU23_10595</name>
</gene>
<organism evidence="1 2">
    <name type="scientific">Pasteurella atlantica</name>
    <dbReference type="NCBI Taxonomy" id="2827233"/>
    <lineage>
        <taxon>Bacteria</taxon>
        <taxon>Pseudomonadati</taxon>
        <taxon>Pseudomonadota</taxon>
        <taxon>Gammaproteobacteria</taxon>
        <taxon>Pasteurellales</taxon>
        <taxon>Pasteurellaceae</taxon>
        <taxon>Pasteurella</taxon>
    </lineage>
</organism>
<reference evidence="1 2" key="1">
    <citation type="journal article" date="2023" name="Front. Microbiol.">
        <title>Phylogeography and host specificity of Pasteurellaceae pathogenic to sea-farmed fish in the north-east Atlantic.</title>
        <authorList>
            <person name="Gulla S."/>
            <person name="Colquhoun D.J."/>
            <person name="Olsen A.B."/>
            <person name="Spilsberg B."/>
            <person name="Lagesen K."/>
            <person name="Aakesson C.P."/>
            <person name="Strom S."/>
            <person name="Manji F."/>
            <person name="Birkbeck T.H."/>
            <person name="Nilsen H.K."/>
        </authorList>
    </citation>
    <scope>NUCLEOTIDE SEQUENCE [LARGE SCALE GENOMIC DNA]</scope>
    <source>
        <strain evidence="1 2">VIB3695</strain>
    </source>
</reference>
<evidence type="ECO:0000313" key="1">
    <source>
        <dbReference type="EMBL" id="MDP8052860.1"/>
    </source>
</evidence>